<evidence type="ECO:0000256" key="1">
    <source>
        <dbReference type="ARBA" id="ARBA00004496"/>
    </source>
</evidence>
<dbReference type="SUPFAM" id="SSF52833">
    <property type="entry name" value="Thioredoxin-like"/>
    <property type="match status" value="1"/>
</dbReference>
<evidence type="ECO:0000256" key="5">
    <source>
        <dbReference type="ARBA" id="ARBA00023849"/>
    </source>
</evidence>
<evidence type="ECO:0000256" key="3">
    <source>
        <dbReference type="ARBA" id="ARBA00023284"/>
    </source>
</evidence>
<keyword evidence="10" id="KW-1185">Reference proteome</keyword>
<comment type="subcellular location">
    <subcellularLocation>
        <location evidence="1">Cytoplasm</location>
    </subcellularLocation>
</comment>
<accession>A0ABP0U777</accession>
<name>A0ABP0U777_9BRYO</name>
<dbReference type="InterPro" id="IPR032801">
    <property type="entry name" value="PXL2A/B/C"/>
</dbReference>
<feature type="region of interest" description="Disordered" evidence="8">
    <location>
        <begin position="130"/>
        <end position="179"/>
    </location>
</feature>
<protein>
    <recommendedName>
        <fullName evidence="5">Peroxiredoxin-like 2A</fullName>
    </recommendedName>
    <alternativeName>
        <fullName evidence="7">Peroxiredoxin-like 2 activated in M-CSF stimulated monocytes</fullName>
    </alternativeName>
    <alternativeName>
        <fullName evidence="6">Redox-regulatory protein FAM213A</fullName>
    </alternativeName>
</protein>
<evidence type="ECO:0000313" key="9">
    <source>
        <dbReference type="EMBL" id="CAK9214621.1"/>
    </source>
</evidence>
<evidence type="ECO:0000256" key="4">
    <source>
        <dbReference type="ARBA" id="ARBA00023787"/>
    </source>
</evidence>
<reference evidence="9" key="1">
    <citation type="submission" date="2024-02" db="EMBL/GenBank/DDBJ databases">
        <authorList>
            <consortium name="ELIXIR-Norway"/>
            <consortium name="Elixir Norway"/>
        </authorList>
    </citation>
    <scope>NUCLEOTIDE SEQUENCE</scope>
</reference>
<gene>
    <name evidence="9" type="ORF">CSSPTR1EN2_LOCUS12323</name>
</gene>
<evidence type="ECO:0000256" key="7">
    <source>
        <dbReference type="ARBA" id="ARBA00032129"/>
    </source>
</evidence>
<feature type="compositionally biased region" description="Basic and acidic residues" evidence="8">
    <location>
        <begin position="144"/>
        <end position="164"/>
    </location>
</feature>
<evidence type="ECO:0000313" key="10">
    <source>
        <dbReference type="Proteomes" id="UP001497512"/>
    </source>
</evidence>
<sequence length="471" mass="51917">MSSYLLEDFVGNGVLKDQIDMLLADGWDDVPTLKMMTPEDMDLLQLTQFQRDALEIRTYLHDRSLMQYADALEKSGKTLHELLETSPETLMSDYHMKRGHVARFIDRASACSIQLPRNLNLPARVTTKVHHGVEEPEPAAPAEVEEKVKKIKEPKSTKPPKLGETKPSSTPVPAEESPRNDVEMLYPGVKLIAGADGKSTTDISGFKSPVVLRPVGGPATVSKGIFSAAPVTPRFCGLVMPGSISEEVTQLPVLEKVMIRKLAPAYVKGNNPFKKSSAPIKLPPPIRASELWADQPTLILCLRRPGCVMCRAEAHQLYARKPIFDAMGIQLVVCLNEHIDAEVRAFWPRYWGGMVVVDENRDFFKALGGGTLAKEGLITGFFLNPVSKANWKRATDTGIEYNLTGEGNIKGGLYILRAGNGGVAYQFVERNFGDWAPLEEVLDVCGNIQVLPKEKLLHLQVVAIFKGTECS</sequence>
<dbReference type="InterPro" id="IPR036249">
    <property type="entry name" value="Thioredoxin-like_sf"/>
</dbReference>
<evidence type="ECO:0000256" key="8">
    <source>
        <dbReference type="SAM" id="MobiDB-lite"/>
    </source>
</evidence>
<evidence type="ECO:0000256" key="6">
    <source>
        <dbReference type="ARBA" id="ARBA00032058"/>
    </source>
</evidence>
<comment type="similarity">
    <text evidence="4">Belongs to the peroxiredoxin-like PRXL2 family. PRXL2A subfamily.</text>
</comment>
<dbReference type="Pfam" id="PF13911">
    <property type="entry name" value="AhpC-TSA_2"/>
    <property type="match status" value="1"/>
</dbReference>
<dbReference type="Proteomes" id="UP001497512">
    <property type="component" value="Chromosome 2"/>
</dbReference>
<keyword evidence="3" id="KW-0676">Redox-active center</keyword>
<organism evidence="9 10">
    <name type="scientific">Sphagnum troendelagicum</name>
    <dbReference type="NCBI Taxonomy" id="128251"/>
    <lineage>
        <taxon>Eukaryota</taxon>
        <taxon>Viridiplantae</taxon>
        <taxon>Streptophyta</taxon>
        <taxon>Embryophyta</taxon>
        <taxon>Bryophyta</taxon>
        <taxon>Sphagnophytina</taxon>
        <taxon>Sphagnopsida</taxon>
        <taxon>Sphagnales</taxon>
        <taxon>Sphagnaceae</taxon>
        <taxon>Sphagnum</taxon>
    </lineage>
</organism>
<dbReference type="PANTHER" id="PTHR28630">
    <property type="match status" value="1"/>
</dbReference>
<evidence type="ECO:0000256" key="2">
    <source>
        <dbReference type="ARBA" id="ARBA00022490"/>
    </source>
</evidence>
<keyword evidence="2" id="KW-0963">Cytoplasm</keyword>
<proteinExistence type="inferred from homology"/>
<dbReference type="PANTHER" id="PTHR28630:SF31">
    <property type="entry name" value="PEROXIREDOXIN-LIKE 2A"/>
    <property type="match status" value="1"/>
</dbReference>
<dbReference type="EMBL" id="OZ019894">
    <property type="protein sequence ID" value="CAK9214621.1"/>
    <property type="molecule type" value="Genomic_DNA"/>
</dbReference>